<keyword evidence="3" id="KW-1185">Reference proteome</keyword>
<evidence type="ECO:0000256" key="1">
    <source>
        <dbReference type="SAM" id="MobiDB-lite"/>
    </source>
</evidence>
<evidence type="ECO:0000313" key="2">
    <source>
        <dbReference type="EMBL" id="MBB3121962.1"/>
    </source>
</evidence>
<dbReference type="EMBL" id="JACHXD010000022">
    <property type="protein sequence ID" value="MBB3121962.1"/>
    <property type="molecule type" value="Genomic_DNA"/>
</dbReference>
<feature type="compositionally biased region" description="Low complexity" evidence="1">
    <location>
        <begin position="24"/>
        <end position="35"/>
    </location>
</feature>
<accession>A0A7W5BF02</accession>
<protein>
    <submittedName>
        <fullName evidence="2">Uncharacterized protein</fullName>
    </submittedName>
</protein>
<dbReference type="Proteomes" id="UP000541535">
    <property type="component" value="Unassembled WGS sequence"/>
</dbReference>
<dbReference type="AlphaFoldDB" id="A0A7W5BF02"/>
<feature type="region of interest" description="Disordered" evidence="1">
    <location>
        <begin position="1"/>
        <end position="50"/>
    </location>
</feature>
<sequence length="50" mass="5131">MGKVGRSAGQGAQQGIEDQEETAAAKSALNANNAKLKMKKAGEDNSLSLI</sequence>
<proteinExistence type="predicted"/>
<reference evidence="2 3" key="1">
    <citation type="submission" date="2020-08" db="EMBL/GenBank/DDBJ databases">
        <title>Genomic Encyclopedia of Type Strains, Phase III (KMG-III): the genomes of soil and plant-associated and newly described type strains.</title>
        <authorList>
            <person name="Whitman W."/>
        </authorList>
    </citation>
    <scope>NUCLEOTIDE SEQUENCE [LARGE SCALE GENOMIC DNA]</scope>
    <source>
        <strain evidence="2 3">CECT 8897</strain>
    </source>
</reference>
<gene>
    <name evidence="2" type="ORF">FHS03_005057</name>
</gene>
<evidence type="ECO:0000313" key="3">
    <source>
        <dbReference type="Proteomes" id="UP000541535"/>
    </source>
</evidence>
<dbReference type="RefSeq" id="WP_183443639.1">
    <property type="nucleotide sequence ID" value="NZ_JACHXD010000022.1"/>
</dbReference>
<comment type="caution">
    <text evidence="2">The sequence shown here is derived from an EMBL/GenBank/DDBJ whole genome shotgun (WGS) entry which is preliminary data.</text>
</comment>
<organism evidence="2 3">
    <name type="scientific">Pseudoduganella violacea</name>
    <dbReference type="NCBI Taxonomy" id="1715466"/>
    <lineage>
        <taxon>Bacteria</taxon>
        <taxon>Pseudomonadati</taxon>
        <taxon>Pseudomonadota</taxon>
        <taxon>Betaproteobacteria</taxon>
        <taxon>Burkholderiales</taxon>
        <taxon>Oxalobacteraceae</taxon>
        <taxon>Telluria group</taxon>
        <taxon>Pseudoduganella</taxon>
    </lineage>
</organism>
<name>A0A7W5BF02_9BURK</name>